<dbReference type="SUPFAM" id="SSF88713">
    <property type="entry name" value="Glycoside hydrolase/deacetylase"/>
    <property type="match status" value="1"/>
</dbReference>
<gene>
    <name evidence="2" type="ORF">DSM19430T_20140</name>
</gene>
<dbReference type="Pfam" id="PF11959">
    <property type="entry name" value="DUF3473"/>
    <property type="match status" value="1"/>
</dbReference>
<evidence type="ECO:0000259" key="1">
    <source>
        <dbReference type="PROSITE" id="PS51677"/>
    </source>
</evidence>
<evidence type="ECO:0000313" key="2">
    <source>
        <dbReference type="EMBL" id="GFM37330.1"/>
    </source>
</evidence>
<dbReference type="PANTHER" id="PTHR47561:SF1">
    <property type="entry name" value="POLYSACCHARIDE DEACETYLASE FAMILY PROTEIN (AFU_ORTHOLOGUE AFUA_6G05030)"/>
    <property type="match status" value="1"/>
</dbReference>
<dbReference type="Proteomes" id="UP000503820">
    <property type="component" value="Unassembled WGS sequence"/>
</dbReference>
<dbReference type="Pfam" id="PF01522">
    <property type="entry name" value="Polysacc_deac_1"/>
    <property type="match status" value="1"/>
</dbReference>
<dbReference type="GO" id="GO:0016810">
    <property type="term" value="F:hydrolase activity, acting on carbon-nitrogen (but not peptide) bonds"/>
    <property type="evidence" value="ECO:0007669"/>
    <property type="project" value="InterPro"/>
</dbReference>
<sequence length="314" mass="34853">MRLRMAVMINALTIDVEDYFQVNAFEPVVSRSNWDAYPLRVVDNTTRVLDILDETGVKGTFFVLGWVAERTPELVRAIADRGHEVACHGYGHELVFRIGPDRFRRDIRISKALLEDACGKPVRGYRAPSYSITAQSLWAFEILAETGFSYDSSIFPIHHDVYGIPGARRCPHRIETAAGSILEFPLTTVPFSVAGRQFNVPVAGGGYFRLLPVSLVCAGLRAVNGREGMPAVFYLHPWEFDPEQPRIPGAGLKSRFRHYVNLSRTADKFRKLLSRFSFAPMGEVLDGLPGLDAEVAAPFGVSGPEKLTPTGQEV</sequence>
<feature type="domain" description="NodB homology" evidence="1">
    <location>
        <begin position="26"/>
        <end position="314"/>
    </location>
</feature>
<dbReference type="InterPro" id="IPR022560">
    <property type="entry name" value="DUF3473"/>
</dbReference>
<dbReference type="Gene3D" id="3.20.20.370">
    <property type="entry name" value="Glycoside hydrolase/deacetylase"/>
    <property type="match status" value="1"/>
</dbReference>
<comment type="caution">
    <text evidence="2">The sequence shown here is derived from an EMBL/GenBank/DDBJ whole genome shotgun (WGS) entry which is preliminary data.</text>
</comment>
<dbReference type="InterPro" id="IPR045235">
    <property type="entry name" value="PuuE_HpPgdA-like"/>
</dbReference>
<dbReference type="NCBIfam" id="TIGR03006">
    <property type="entry name" value="pepcterm_polyde"/>
    <property type="match status" value="1"/>
</dbReference>
<dbReference type="AlphaFoldDB" id="A0A7J0BUE3"/>
<dbReference type="PANTHER" id="PTHR47561">
    <property type="entry name" value="POLYSACCHARIDE DEACETYLASE FAMILY PROTEIN (AFU_ORTHOLOGUE AFUA_6G05030)"/>
    <property type="match status" value="1"/>
</dbReference>
<keyword evidence="3" id="KW-1185">Reference proteome</keyword>
<accession>A0A7J0BUE3</accession>
<dbReference type="CDD" id="cd10941">
    <property type="entry name" value="CE4_PuuE_HpPgdA_like_2"/>
    <property type="match status" value="1"/>
</dbReference>
<protein>
    <submittedName>
        <fullName evidence="2">Polysaccharide deacetylase</fullName>
    </submittedName>
</protein>
<dbReference type="InterPro" id="IPR002509">
    <property type="entry name" value="NODB_dom"/>
</dbReference>
<dbReference type="PROSITE" id="PS51677">
    <property type="entry name" value="NODB"/>
    <property type="match status" value="1"/>
</dbReference>
<dbReference type="InterPro" id="IPR011330">
    <property type="entry name" value="Glyco_hydro/deAcase_b/a-brl"/>
</dbReference>
<dbReference type="GO" id="GO:0005975">
    <property type="term" value="P:carbohydrate metabolic process"/>
    <property type="evidence" value="ECO:0007669"/>
    <property type="project" value="InterPro"/>
</dbReference>
<reference evidence="2 3" key="1">
    <citation type="submission" date="2020-05" db="EMBL/GenBank/DDBJ databases">
        <title>Draft genome sequence of Desulfovibrio psychrotolerans JS1T.</title>
        <authorList>
            <person name="Ueno A."/>
            <person name="Tamazawa S."/>
            <person name="Tamamura S."/>
            <person name="Murakami T."/>
            <person name="Kiyama T."/>
            <person name="Inomata H."/>
            <person name="Amano Y."/>
            <person name="Miyakawa K."/>
            <person name="Tamaki H."/>
            <person name="Naganuma T."/>
            <person name="Kaneko K."/>
        </authorList>
    </citation>
    <scope>NUCLEOTIDE SEQUENCE [LARGE SCALE GENOMIC DNA]</scope>
    <source>
        <strain evidence="2 3">JS1</strain>
    </source>
</reference>
<dbReference type="InterPro" id="IPR014344">
    <property type="entry name" value="XrtA_polysacc_deacetyl"/>
</dbReference>
<proteinExistence type="predicted"/>
<evidence type="ECO:0000313" key="3">
    <source>
        <dbReference type="Proteomes" id="UP000503820"/>
    </source>
</evidence>
<organism evidence="2 3">
    <name type="scientific">Desulfovibrio psychrotolerans</name>
    <dbReference type="NCBI Taxonomy" id="415242"/>
    <lineage>
        <taxon>Bacteria</taxon>
        <taxon>Pseudomonadati</taxon>
        <taxon>Thermodesulfobacteriota</taxon>
        <taxon>Desulfovibrionia</taxon>
        <taxon>Desulfovibrionales</taxon>
        <taxon>Desulfovibrionaceae</taxon>
        <taxon>Desulfovibrio</taxon>
    </lineage>
</organism>
<name>A0A7J0BUE3_9BACT</name>
<dbReference type="EMBL" id="BLVP01000008">
    <property type="protein sequence ID" value="GFM37330.1"/>
    <property type="molecule type" value="Genomic_DNA"/>
</dbReference>